<sequence>MHMPKSIWFVSFSFVLMLHIVAFELLLASKKSVSLEQNFGGFDYPIKDDVFESVMIVSDLPIGEFKQVAINLTKSAQPQPNLQSQDEPEISPVKDIKSDISAVQKPKQKKQKPKEKLKKEPPKQEIKPDTKPTKEIENVEKSEPTQSVSSINSSAKDSFASAPISGTSTKIATNTTGVSRTNKQSWKGLVVSHLNKHKRYPSSALSNSEEGIVSVRVVVAKDGEILHAEIKKPTKFQSLNAEAVEIFHRASPLPTPPSEYFKDKNELVINFPIEFNIKKYKQSLR</sequence>
<feature type="compositionally biased region" description="Basic residues" evidence="10">
    <location>
        <begin position="106"/>
        <end position="116"/>
    </location>
</feature>
<accession>A0ABN7K8Q7</accession>
<comment type="similarity">
    <text evidence="2">Belongs to the TonB family.</text>
</comment>
<dbReference type="EMBL" id="CAJHOF010000010">
    <property type="protein sequence ID" value="CAD7288919.1"/>
    <property type="molecule type" value="Genomic_DNA"/>
</dbReference>
<keyword evidence="14" id="KW-1185">Reference proteome</keyword>
<name>A0ABN7K8Q7_9BACT</name>
<dbReference type="NCBIfam" id="TIGR01352">
    <property type="entry name" value="tonB_Cterm"/>
    <property type="match status" value="1"/>
</dbReference>
<keyword evidence="3" id="KW-0813">Transport</keyword>
<evidence type="ECO:0000256" key="6">
    <source>
        <dbReference type="ARBA" id="ARBA00022692"/>
    </source>
</evidence>
<evidence type="ECO:0000256" key="11">
    <source>
        <dbReference type="SAM" id="Phobius"/>
    </source>
</evidence>
<feature type="compositionally biased region" description="Basic and acidic residues" evidence="10">
    <location>
        <begin position="117"/>
        <end position="143"/>
    </location>
</feature>
<keyword evidence="5" id="KW-0997">Cell inner membrane</keyword>
<protein>
    <recommendedName>
        <fullName evidence="12">TonB C-terminal domain-containing protein</fullName>
    </recommendedName>
</protein>
<feature type="compositionally biased region" description="Polar residues" evidence="10">
    <location>
        <begin position="144"/>
        <end position="156"/>
    </location>
</feature>
<evidence type="ECO:0000256" key="10">
    <source>
        <dbReference type="SAM" id="MobiDB-lite"/>
    </source>
</evidence>
<dbReference type="Gene3D" id="3.30.1150.10">
    <property type="match status" value="1"/>
</dbReference>
<dbReference type="PROSITE" id="PS52015">
    <property type="entry name" value="TONB_CTD"/>
    <property type="match status" value="1"/>
</dbReference>
<dbReference type="RefSeq" id="WP_229933021.1">
    <property type="nucleotide sequence ID" value="NZ_CAJHOF010000010.1"/>
</dbReference>
<evidence type="ECO:0000256" key="3">
    <source>
        <dbReference type="ARBA" id="ARBA00022448"/>
    </source>
</evidence>
<dbReference type="PANTHER" id="PTHR33446">
    <property type="entry name" value="PROTEIN TONB-RELATED"/>
    <property type="match status" value="1"/>
</dbReference>
<feature type="domain" description="TonB C-terminal" evidence="12">
    <location>
        <begin position="185"/>
        <end position="284"/>
    </location>
</feature>
<keyword evidence="6 11" id="KW-0812">Transmembrane</keyword>
<organism evidence="13 14">
    <name type="scientific">Campylobacter majalis</name>
    <dbReference type="NCBI Taxonomy" id="2790656"/>
    <lineage>
        <taxon>Bacteria</taxon>
        <taxon>Pseudomonadati</taxon>
        <taxon>Campylobacterota</taxon>
        <taxon>Epsilonproteobacteria</taxon>
        <taxon>Campylobacterales</taxon>
        <taxon>Campylobacteraceae</taxon>
        <taxon>Campylobacter</taxon>
    </lineage>
</organism>
<evidence type="ECO:0000256" key="2">
    <source>
        <dbReference type="ARBA" id="ARBA00006555"/>
    </source>
</evidence>
<gene>
    <name evidence="13" type="ORF">LMG7974_01230</name>
</gene>
<dbReference type="InterPro" id="IPR037682">
    <property type="entry name" value="TonB_C"/>
</dbReference>
<feature type="region of interest" description="Disordered" evidence="10">
    <location>
        <begin position="76"/>
        <end position="167"/>
    </location>
</feature>
<dbReference type="SUPFAM" id="SSF74653">
    <property type="entry name" value="TolA/TonB C-terminal domain"/>
    <property type="match status" value="1"/>
</dbReference>
<evidence type="ECO:0000313" key="14">
    <source>
        <dbReference type="Proteomes" id="UP000789803"/>
    </source>
</evidence>
<keyword evidence="4" id="KW-1003">Cell membrane</keyword>
<reference evidence="13 14" key="1">
    <citation type="submission" date="2020-11" db="EMBL/GenBank/DDBJ databases">
        <authorList>
            <person name="Peeters C."/>
        </authorList>
    </citation>
    <scope>NUCLEOTIDE SEQUENCE [LARGE SCALE GENOMIC DNA]</scope>
    <source>
        <strain evidence="13 14">LMG 7974</strain>
    </source>
</reference>
<dbReference type="InterPro" id="IPR006260">
    <property type="entry name" value="TonB/TolA_C"/>
</dbReference>
<feature type="compositionally biased region" description="Polar residues" evidence="10">
    <location>
        <begin position="76"/>
        <end position="85"/>
    </location>
</feature>
<dbReference type="Pfam" id="PF03544">
    <property type="entry name" value="TonB_C"/>
    <property type="match status" value="1"/>
</dbReference>
<keyword evidence="7" id="KW-0653">Protein transport</keyword>
<dbReference type="Proteomes" id="UP000789803">
    <property type="component" value="Unassembled WGS sequence"/>
</dbReference>
<comment type="caution">
    <text evidence="13">The sequence shown here is derived from an EMBL/GenBank/DDBJ whole genome shotgun (WGS) entry which is preliminary data.</text>
</comment>
<keyword evidence="8 11" id="KW-1133">Transmembrane helix</keyword>
<evidence type="ECO:0000313" key="13">
    <source>
        <dbReference type="EMBL" id="CAD7288919.1"/>
    </source>
</evidence>
<evidence type="ECO:0000256" key="7">
    <source>
        <dbReference type="ARBA" id="ARBA00022927"/>
    </source>
</evidence>
<dbReference type="PANTHER" id="PTHR33446:SF2">
    <property type="entry name" value="PROTEIN TONB"/>
    <property type="match status" value="1"/>
</dbReference>
<evidence type="ECO:0000256" key="5">
    <source>
        <dbReference type="ARBA" id="ARBA00022519"/>
    </source>
</evidence>
<keyword evidence="9 11" id="KW-0472">Membrane</keyword>
<evidence type="ECO:0000256" key="9">
    <source>
        <dbReference type="ARBA" id="ARBA00023136"/>
    </source>
</evidence>
<dbReference type="InterPro" id="IPR051045">
    <property type="entry name" value="TonB-dependent_transducer"/>
</dbReference>
<evidence type="ECO:0000259" key="12">
    <source>
        <dbReference type="PROSITE" id="PS52015"/>
    </source>
</evidence>
<evidence type="ECO:0000256" key="8">
    <source>
        <dbReference type="ARBA" id="ARBA00022989"/>
    </source>
</evidence>
<comment type="subcellular location">
    <subcellularLocation>
        <location evidence="1">Cell inner membrane</location>
        <topology evidence="1">Single-pass membrane protein</topology>
        <orientation evidence="1">Periplasmic side</orientation>
    </subcellularLocation>
</comment>
<proteinExistence type="inferred from homology"/>
<evidence type="ECO:0000256" key="1">
    <source>
        <dbReference type="ARBA" id="ARBA00004383"/>
    </source>
</evidence>
<feature type="transmembrane region" description="Helical" evidence="11">
    <location>
        <begin position="6"/>
        <end position="27"/>
    </location>
</feature>
<evidence type="ECO:0000256" key="4">
    <source>
        <dbReference type="ARBA" id="ARBA00022475"/>
    </source>
</evidence>